<comment type="caution">
    <text evidence="4">The sequence shown here is derived from an EMBL/GenBank/DDBJ whole genome shotgun (WGS) entry which is preliminary data.</text>
</comment>
<dbReference type="InterPro" id="IPR021410">
    <property type="entry name" value="FAF"/>
</dbReference>
<dbReference type="PANTHER" id="PTHR33155">
    <property type="entry name" value="FANTASTIC FOUR-LIKE PROTEIN (DUF3049)"/>
    <property type="match status" value="1"/>
</dbReference>
<evidence type="ECO:0000313" key="5">
    <source>
        <dbReference type="Proteomes" id="UP001359559"/>
    </source>
</evidence>
<feature type="region of interest" description="Disordered" evidence="2">
    <location>
        <begin position="59"/>
        <end position="87"/>
    </location>
</feature>
<feature type="region of interest" description="Disordered" evidence="2">
    <location>
        <begin position="268"/>
        <end position="323"/>
    </location>
</feature>
<evidence type="ECO:0000256" key="1">
    <source>
        <dbReference type="ARBA" id="ARBA00008690"/>
    </source>
</evidence>
<sequence length="323" mass="36409">MSACGSLQHIFENPSLPEIPTLLESLSWNQIKQPVIKSNINDTSNSSFTEIFGELQFKESPQLSPSPSSSFSEIINHTTNLTPPNDQQSVSLYDIITQTPSSFSSSASVSNTPTATDPNKGHKSSDSFSSLSSESLHLCTEGVGFESCDDAEDLMDKRLGTEGWQSHERENYNNKGCKKNATFEEICNGELVCRTRSRVNNWVEYPPPISCIGRKSGKPWVSFMPYRYNGRFVLKEIRVPTQEFLHAHREDGRLKLHFVHSDDEEFLEEEEEELELEDDDNNHEEEEEGFGDIESIGEGEGNRGKETHHESAADQVIEENRDN</sequence>
<comment type="similarity">
    <text evidence="1">Belongs to the fantastic four family.</text>
</comment>
<evidence type="ECO:0000313" key="4">
    <source>
        <dbReference type="EMBL" id="KAK7263413.1"/>
    </source>
</evidence>
<dbReference type="AlphaFoldDB" id="A0AAN9EUJ0"/>
<name>A0AAN9EUJ0_CLITE</name>
<protein>
    <recommendedName>
        <fullName evidence="3">FAF domain-containing protein</fullName>
    </recommendedName>
</protein>
<dbReference type="Proteomes" id="UP001359559">
    <property type="component" value="Unassembled WGS sequence"/>
</dbReference>
<feature type="compositionally biased region" description="Low complexity" evidence="2">
    <location>
        <begin position="101"/>
        <end position="116"/>
    </location>
</feature>
<feature type="region of interest" description="Disordered" evidence="2">
    <location>
        <begin position="101"/>
        <end position="128"/>
    </location>
</feature>
<dbReference type="EMBL" id="JAYKXN010000008">
    <property type="protein sequence ID" value="KAK7263413.1"/>
    <property type="molecule type" value="Genomic_DNA"/>
</dbReference>
<evidence type="ECO:0000259" key="3">
    <source>
        <dbReference type="Pfam" id="PF11250"/>
    </source>
</evidence>
<dbReference type="InterPro" id="IPR046431">
    <property type="entry name" value="FAF_dom"/>
</dbReference>
<feature type="compositionally biased region" description="Basic and acidic residues" evidence="2">
    <location>
        <begin position="300"/>
        <end position="323"/>
    </location>
</feature>
<proteinExistence type="inferred from homology"/>
<feature type="domain" description="FAF" evidence="3">
    <location>
        <begin position="204"/>
        <end position="258"/>
    </location>
</feature>
<organism evidence="4 5">
    <name type="scientific">Clitoria ternatea</name>
    <name type="common">Butterfly pea</name>
    <dbReference type="NCBI Taxonomy" id="43366"/>
    <lineage>
        <taxon>Eukaryota</taxon>
        <taxon>Viridiplantae</taxon>
        <taxon>Streptophyta</taxon>
        <taxon>Embryophyta</taxon>
        <taxon>Tracheophyta</taxon>
        <taxon>Spermatophyta</taxon>
        <taxon>Magnoliopsida</taxon>
        <taxon>eudicotyledons</taxon>
        <taxon>Gunneridae</taxon>
        <taxon>Pentapetalae</taxon>
        <taxon>rosids</taxon>
        <taxon>fabids</taxon>
        <taxon>Fabales</taxon>
        <taxon>Fabaceae</taxon>
        <taxon>Papilionoideae</taxon>
        <taxon>50 kb inversion clade</taxon>
        <taxon>NPAAA clade</taxon>
        <taxon>indigoferoid/millettioid clade</taxon>
        <taxon>Phaseoleae</taxon>
        <taxon>Clitoria</taxon>
    </lineage>
</organism>
<gene>
    <name evidence="4" type="ORF">RJT34_31002</name>
</gene>
<dbReference type="Pfam" id="PF11250">
    <property type="entry name" value="FAF"/>
    <property type="match status" value="1"/>
</dbReference>
<keyword evidence="5" id="KW-1185">Reference proteome</keyword>
<feature type="compositionally biased region" description="Low complexity" evidence="2">
    <location>
        <begin position="60"/>
        <end position="72"/>
    </location>
</feature>
<reference evidence="4 5" key="1">
    <citation type="submission" date="2024-01" db="EMBL/GenBank/DDBJ databases">
        <title>The genomes of 5 underutilized Papilionoideae crops provide insights into root nodulation and disease resistance.</title>
        <authorList>
            <person name="Yuan L."/>
        </authorList>
    </citation>
    <scope>NUCLEOTIDE SEQUENCE [LARGE SCALE GENOMIC DNA]</scope>
    <source>
        <strain evidence="4">LY-2023</strain>
        <tissue evidence="4">Leaf</tissue>
    </source>
</reference>
<evidence type="ECO:0000256" key="2">
    <source>
        <dbReference type="SAM" id="MobiDB-lite"/>
    </source>
</evidence>
<accession>A0AAN9EUJ0</accession>
<feature type="compositionally biased region" description="Polar residues" evidence="2">
    <location>
        <begin position="73"/>
        <end position="87"/>
    </location>
</feature>
<feature type="compositionally biased region" description="Acidic residues" evidence="2">
    <location>
        <begin position="268"/>
        <end position="297"/>
    </location>
</feature>
<dbReference type="PANTHER" id="PTHR33155:SF68">
    <property type="entry name" value="DUF3049 FAMILY PROTEIN"/>
    <property type="match status" value="1"/>
</dbReference>